<evidence type="ECO:0000313" key="7">
    <source>
        <dbReference type="EMBL" id="SLM98162.1"/>
    </source>
</evidence>
<keyword evidence="3 6" id="KW-1133">Transmembrane helix</keyword>
<feature type="compositionally biased region" description="Gly residues" evidence="5">
    <location>
        <begin position="22"/>
        <end position="33"/>
    </location>
</feature>
<feature type="transmembrane region" description="Helical" evidence="6">
    <location>
        <begin position="81"/>
        <end position="103"/>
    </location>
</feature>
<gene>
    <name evidence="7" type="ORF">FM105_08370</name>
</gene>
<feature type="region of interest" description="Disordered" evidence="5">
    <location>
        <begin position="1"/>
        <end position="59"/>
    </location>
</feature>
<evidence type="ECO:0000256" key="2">
    <source>
        <dbReference type="ARBA" id="ARBA00022692"/>
    </source>
</evidence>
<evidence type="ECO:0000256" key="4">
    <source>
        <dbReference type="ARBA" id="ARBA00023136"/>
    </source>
</evidence>
<feature type="compositionally biased region" description="Low complexity" evidence="5">
    <location>
        <begin position="34"/>
        <end position="50"/>
    </location>
</feature>
<dbReference type="RefSeq" id="WP_179207124.1">
    <property type="nucleotide sequence ID" value="NZ_FWFF01000014.1"/>
</dbReference>
<evidence type="ECO:0000313" key="8">
    <source>
        <dbReference type="Proteomes" id="UP000196581"/>
    </source>
</evidence>
<keyword evidence="2 6" id="KW-0812">Transmembrane</keyword>
<dbReference type="AlphaFoldDB" id="A0A1X6XFV2"/>
<organism evidence="7 8">
    <name type="scientific">Brevibacterium yomogidense</name>
    <dbReference type="NCBI Taxonomy" id="946573"/>
    <lineage>
        <taxon>Bacteria</taxon>
        <taxon>Bacillati</taxon>
        <taxon>Actinomycetota</taxon>
        <taxon>Actinomycetes</taxon>
        <taxon>Micrococcales</taxon>
        <taxon>Brevibacteriaceae</taxon>
        <taxon>Brevibacterium</taxon>
    </lineage>
</organism>
<evidence type="ECO:0008006" key="9">
    <source>
        <dbReference type="Google" id="ProtNLM"/>
    </source>
</evidence>
<comment type="subcellular location">
    <subcellularLocation>
        <location evidence="1">Membrane</location>
        <topology evidence="1">Multi-pass membrane protein</topology>
    </subcellularLocation>
</comment>
<accession>A0A1X6XFV2</accession>
<dbReference type="EMBL" id="FWFF01000014">
    <property type="protein sequence ID" value="SLM98162.1"/>
    <property type="molecule type" value="Genomic_DNA"/>
</dbReference>
<evidence type="ECO:0000256" key="6">
    <source>
        <dbReference type="SAM" id="Phobius"/>
    </source>
</evidence>
<reference evidence="8" key="1">
    <citation type="submission" date="2017-02" db="EMBL/GenBank/DDBJ databases">
        <authorList>
            <person name="Dridi B."/>
        </authorList>
    </citation>
    <scope>NUCLEOTIDE SEQUENCE [LARGE SCALE GENOMIC DNA]</scope>
    <source>
        <strain evidence="8">B Co 03.10</strain>
    </source>
</reference>
<name>A0A1X6XFV2_9MICO</name>
<evidence type="ECO:0000256" key="1">
    <source>
        <dbReference type="ARBA" id="ARBA00004141"/>
    </source>
</evidence>
<feature type="transmembrane region" description="Helical" evidence="6">
    <location>
        <begin position="123"/>
        <end position="155"/>
    </location>
</feature>
<evidence type="ECO:0000256" key="3">
    <source>
        <dbReference type="ARBA" id="ARBA00022989"/>
    </source>
</evidence>
<protein>
    <recommendedName>
        <fullName evidence="9">DUF4870 domain-containing protein</fullName>
    </recommendedName>
</protein>
<evidence type="ECO:0000256" key="5">
    <source>
        <dbReference type="SAM" id="MobiDB-lite"/>
    </source>
</evidence>
<dbReference type="Proteomes" id="UP000196581">
    <property type="component" value="Unassembled WGS sequence"/>
</dbReference>
<dbReference type="Pfam" id="PF09685">
    <property type="entry name" value="MamF_MmsF"/>
    <property type="match status" value="1"/>
</dbReference>
<keyword evidence="8" id="KW-1185">Reference proteome</keyword>
<sequence>MSTPYGSPHDDQSAYGPQPGADGFGPAGYGAQPGPGAYSAQPGPGAHSAPGAPPLRGPHPAAAYGDGSAGYWRASQDDKTLALLSHLGALLVSAIVPLIIFLIKKDDSPFVREHTRQSLNLQIMLLIAGFVSGLLMFVLIGFILLPLVVITGWVFQIIAAVKAYNGQMYRIPFVIDIIR</sequence>
<keyword evidence="4 6" id="KW-0472">Membrane</keyword>
<proteinExistence type="predicted"/>
<dbReference type="InterPro" id="IPR019109">
    <property type="entry name" value="MamF_MmsF"/>
</dbReference>